<organism evidence="1 2">
    <name type="scientific">Strongylus vulgaris</name>
    <name type="common">Blood worm</name>
    <dbReference type="NCBI Taxonomy" id="40348"/>
    <lineage>
        <taxon>Eukaryota</taxon>
        <taxon>Metazoa</taxon>
        <taxon>Ecdysozoa</taxon>
        <taxon>Nematoda</taxon>
        <taxon>Chromadorea</taxon>
        <taxon>Rhabditida</taxon>
        <taxon>Rhabditina</taxon>
        <taxon>Rhabditomorpha</taxon>
        <taxon>Strongyloidea</taxon>
        <taxon>Strongylidae</taxon>
        <taxon>Strongylus</taxon>
    </lineage>
</organism>
<name>A0A3P7IUX3_STRVU</name>
<protein>
    <submittedName>
        <fullName evidence="1">Uncharacterized protein</fullName>
    </submittedName>
</protein>
<dbReference type="Proteomes" id="UP000270094">
    <property type="component" value="Unassembled WGS sequence"/>
</dbReference>
<proteinExistence type="predicted"/>
<gene>
    <name evidence="1" type="ORF">SVUK_LOCUS6601</name>
</gene>
<evidence type="ECO:0000313" key="2">
    <source>
        <dbReference type="Proteomes" id="UP000270094"/>
    </source>
</evidence>
<accession>A0A3P7IUX3</accession>
<evidence type="ECO:0000313" key="1">
    <source>
        <dbReference type="EMBL" id="VDM71603.1"/>
    </source>
</evidence>
<keyword evidence="2" id="KW-1185">Reference proteome</keyword>
<dbReference type="AlphaFoldDB" id="A0A3P7IUX3"/>
<dbReference type="EMBL" id="UYYB01021181">
    <property type="protein sequence ID" value="VDM71603.1"/>
    <property type="molecule type" value="Genomic_DNA"/>
</dbReference>
<dbReference type="OrthoDB" id="2150121at2759"/>
<sequence length="175" mass="19780">MESVDKTLSSTQHLLEAIEQDDALLDDEYFMRKLEYLRMKHKETSDFLARILQQEECLPPSTSTCTCGGGHFALPSEWSFCGSVSAKIVTKNGTERAHSTKSLTRKKQQAMARAALEAYSSMEKKVEEKRLILGPHNQLRLKERTCIVTINITSCTPDFILANLEFSSYDHCVCP</sequence>
<reference evidence="1 2" key="1">
    <citation type="submission" date="2018-11" db="EMBL/GenBank/DDBJ databases">
        <authorList>
            <consortium name="Pathogen Informatics"/>
        </authorList>
    </citation>
    <scope>NUCLEOTIDE SEQUENCE [LARGE SCALE GENOMIC DNA]</scope>
</reference>